<evidence type="ECO:0000313" key="1">
    <source>
        <dbReference type="EMBL" id="RDH88681.1"/>
    </source>
</evidence>
<dbReference type="InterPro" id="IPR036390">
    <property type="entry name" value="WH_DNA-bd_sf"/>
</dbReference>
<sequence>MLGELKAKGPLSAGGLAKALKRNYSNVHTDVQLLLEHQLIEKVQKDGKDLIHVPWDEVQIRLAMGGGYRCSGTKNGNAADAITSVIPANIAMILSGWSTYRIFRALCFSCRTVRYAAPQKVSGSSAGRMGLRFAVNVVVSSDTPKDGVRTIDFQRYFIIASYMDGVNVWFSIAL</sequence>
<organism evidence="1 2">
    <name type="scientific">endosymbiont of Lamellibrachia luymesi</name>
    <dbReference type="NCBI Taxonomy" id="2200907"/>
    <lineage>
        <taxon>Bacteria</taxon>
        <taxon>Pseudomonadati</taxon>
        <taxon>Pseudomonadota</taxon>
        <taxon>Gammaproteobacteria</taxon>
        <taxon>sulfur-oxidizing symbionts</taxon>
    </lineage>
</organism>
<gene>
    <name evidence="1" type="ORF">DIZ79_14600</name>
</gene>
<proteinExistence type="predicted"/>
<reference evidence="1 2" key="1">
    <citation type="journal article" date="2018" name="ISME J.">
        <title>Endosymbiont genomes yield clues of tubeworm success.</title>
        <authorList>
            <person name="Li Y."/>
            <person name="Liles M.R."/>
            <person name="Halanych K.M."/>
        </authorList>
    </citation>
    <scope>NUCLEOTIDE SEQUENCE [LARGE SCALE GENOMIC DNA]</scope>
    <source>
        <strain evidence="1">A1422</strain>
    </source>
</reference>
<dbReference type="Pfam" id="PF25212">
    <property type="entry name" value="HVO_A0114"/>
    <property type="match status" value="1"/>
</dbReference>
<dbReference type="Proteomes" id="UP000255508">
    <property type="component" value="Unassembled WGS sequence"/>
</dbReference>
<evidence type="ECO:0000313" key="2">
    <source>
        <dbReference type="Proteomes" id="UP000255508"/>
    </source>
</evidence>
<dbReference type="SUPFAM" id="SSF46785">
    <property type="entry name" value="Winged helix' DNA-binding domain"/>
    <property type="match status" value="1"/>
</dbReference>
<accession>A0A370DU32</accession>
<comment type="caution">
    <text evidence="1">The sequence shown here is derived from an EMBL/GenBank/DDBJ whole genome shotgun (WGS) entry which is preliminary data.</text>
</comment>
<dbReference type="EMBL" id="QFXD01000248">
    <property type="protein sequence ID" value="RDH88681.1"/>
    <property type="molecule type" value="Genomic_DNA"/>
</dbReference>
<dbReference type="AlphaFoldDB" id="A0A370DU32"/>
<protein>
    <submittedName>
        <fullName evidence="1">Uncharacterized protein</fullName>
    </submittedName>
</protein>
<name>A0A370DU32_9GAMM</name>